<evidence type="ECO:0000256" key="1">
    <source>
        <dbReference type="ARBA" id="ARBA00009558"/>
    </source>
</evidence>
<evidence type="ECO:0000256" key="9">
    <source>
        <dbReference type="ARBA" id="ARBA00047597"/>
    </source>
</evidence>
<comment type="similarity">
    <text evidence="1 10">Belongs to the Arg-specific ADP-ribosyltransferase family.</text>
</comment>
<dbReference type="FunFam" id="3.90.176.10:FF:000001">
    <property type="entry name" value="NAD(P)(+)--arginine ADP-ribosyltransferase"/>
    <property type="match status" value="1"/>
</dbReference>
<dbReference type="InterPro" id="IPR000768">
    <property type="entry name" value="ART"/>
</dbReference>
<evidence type="ECO:0000256" key="3">
    <source>
        <dbReference type="ARBA" id="ARBA00022679"/>
    </source>
</evidence>
<evidence type="ECO:0000256" key="5">
    <source>
        <dbReference type="ARBA" id="ARBA00022729"/>
    </source>
</evidence>
<gene>
    <name evidence="13" type="ORF">FSCOSCO3_A002659</name>
</gene>
<proteinExistence type="inferred from homology"/>
<dbReference type="InterPro" id="IPR050999">
    <property type="entry name" value="ADP-ribosyltransferase_ARG"/>
</dbReference>
<dbReference type="PANTHER" id="PTHR10339:SF29">
    <property type="entry name" value="NAD(P)(+)--ARGININE ADP-RIBOSYLTRANSFERASE"/>
    <property type="match status" value="1"/>
</dbReference>
<evidence type="ECO:0000256" key="6">
    <source>
        <dbReference type="ARBA" id="ARBA00022857"/>
    </source>
</evidence>
<dbReference type="AlphaFoldDB" id="A0AAV1PRQ6"/>
<evidence type="ECO:0000256" key="8">
    <source>
        <dbReference type="ARBA" id="ARBA00023157"/>
    </source>
</evidence>
<evidence type="ECO:0000256" key="7">
    <source>
        <dbReference type="ARBA" id="ARBA00023027"/>
    </source>
</evidence>
<dbReference type="GO" id="GO:0106274">
    <property type="term" value="F:NAD+-protein-arginine ADP-ribosyltransferase activity"/>
    <property type="evidence" value="ECO:0007669"/>
    <property type="project" value="UniProtKB-EC"/>
</dbReference>
<keyword evidence="2 10" id="KW-0328">Glycosyltransferase</keyword>
<dbReference type="Pfam" id="PF01129">
    <property type="entry name" value="ART"/>
    <property type="match status" value="2"/>
</dbReference>
<feature type="transmembrane region" description="Helical" evidence="12">
    <location>
        <begin position="6"/>
        <end position="31"/>
    </location>
</feature>
<dbReference type="EC" id="2.4.2.31" evidence="10"/>
<keyword evidence="3 10" id="KW-0808">Transferase</keyword>
<keyword evidence="4" id="KW-0548">Nucleotidyltransferase</keyword>
<evidence type="ECO:0000256" key="2">
    <source>
        <dbReference type="ARBA" id="ARBA00022676"/>
    </source>
</evidence>
<evidence type="ECO:0000256" key="11">
    <source>
        <dbReference type="SAM" id="MobiDB-lite"/>
    </source>
</evidence>
<dbReference type="SUPFAM" id="SSF56399">
    <property type="entry name" value="ADP-ribosylation"/>
    <property type="match status" value="2"/>
</dbReference>
<keyword evidence="14" id="KW-1185">Reference proteome</keyword>
<keyword evidence="8" id="KW-1015">Disulfide bond</keyword>
<dbReference type="PANTHER" id="PTHR10339">
    <property type="entry name" value="ADP-RIBOSYLTRANSFERASE"/>
    <property type="match status" value="1"/>
</dbReference>
<keyword evidence="12" id="KW-0812">Transmembrane</keyword>
<feature type="region of interest" description="Disordered" evidence="11">
    <location>
        <begin position="459"/>
        <end position="483"/>
    </location>
</feature>
<dbReference type="PROSITE" id="PS51996">
    <property type="entry name" value="TR_MART"/>
    <property type="match status" value="2"/>
</dbReference>
<keyword evidence="7 10" id="KW-0520">NAD</keyword>
<sequence>MKRLYLITGGAGGAGGAALTVGLSVLIWWFVSDHSAPPPNTSYQLSTVPEAVDDMYEGCKGEMEKVNDKFFKKEFVGTFKEAWKHAEQCSNKQPNPEDKALTKIHMQAICAYTSNITYDEFNKAVRTGKNIYGSSFKFHYLHFWLTTAIQTLNNNQRCHITYRKTKSVFSGNVSDIIRFGSFASSSFRTNLTKYGSETCFQIETCSGAYLKDYPDSGTDEEEVLIPPYETFNITQIIEEMDPSRLILITVGLVAVGFLQLVTSLSVPLDMAPQAVDDMYDGCSEKMEKKVNDVYFNKENKKLFKVSWGQAKHCANKPHPEDEALSKNNMQAICAYSNIIFKEFSAAVRTSKNFYGSSFPFHSLHFWLTTAIQIMKTKQGCHITYRRTGIEFTGTVNSIIRFGMFASSSKRKDLTQFGDETCFEIETCSGAYLKDYPVRGTDEEEVLIPPYETFKITQIYEDNDTPPPPPPPLDEDGTGPIMGD</sequence>
<dbReference type="GO" id="GO:0003950">
    <property type="term" value="F:NAD+ poly-ADP-ribosyltransferase activity"/>
    <property type="evidence" value="ECO:0007669"/>
    <property type="project" value="TreeGrafter"/>
</dbReference>
<dbReference type="GO" id="GO:0016779">
    <property type="term" value="F:nucleotidyltransferase activity"/>
    <property type="evidence" value="ECO:0007669"/>
    <property type="project" value="UniProtKB-KW"/>
</dbReference>
<keyword evidence="6 10" id="KW-0521">NADP</keyword>
<dbReference type="EMBL" id="CAWUFR010000244">
    <property type="protein sequence ID" value="CAK6973998.1"/>
    <property type="molecule type" value="Genomic_DNA"/>
</dbReference>
<evidence type="ECO:0000256" key="12">
    <source>
        <dbReference type="SAM" id="Phobius"/>
    </source>
</evidence>
<evidence type="ECO:0000256" key="10">
    <source>
        <dbReference type="RuleBase" id="RU361228"/>
    </source>
</evidence>
<dbReference type="Proteomes" id="UP001314229">
    <property type="component" value="Unassembled WGS sequence"/>
</dbReference>
<accession>A0AAV1PRQ6</accession>
<comment type="caution">
    <text evidence="13">The sequence shown here is derived from an EMBL/GenBank/DDBJ whole genome shotgun (WGS) entry which is preliminary data.</text>
</comment>
<keyword evidence="12" id="KW-0472">Membrane</keyword>
<name>A0AAV1PRQ6_SCOSC</name>
<dbReference type="Gene3D" id="3.90.176.10">
    <property type="entry name" value="Toxin ADP-ribosyltransferase, Chain A, domain 1"/>
    <property type="match status" value="2"/>
</dbReference>
<evidence type="ECO:0000313" key="14">
    <source>
        <dbReference type="Proteomes" id="UP001314229"/>
    </source>
</evidence>
<dbReference type="PRINTS" id="PR00970">
    <property type="entry name" value="RIBTRNSFRASE"/>
</dbReference>
<organism evidence="13 14">
    <name type="scientific">Scomber scombrus</name>
    <name type="common">Atlantic mackerel</name>
    <name type="synonym">Scomber vernalis</name>
    <dbReference type="NCBI Taxonomy" id="13677"/>
    <lineage>
        <taxon>Eukaryota</taxon>
        <taxon>Metazoa</taxon>
        <taxon>Chordata</taxon>
        <taxon>Craniata</taxon>
        <taxon>Vertebrata</taxon>
        <taxon>Euteleostomi</taxon>
        <taxon>Actinopterygii</taxon>
        <taxon>Neopterygii</taxon>
        <taxon>Teleostei</taxon>
        <taxon>Neoteleostei</taxon>
        <taxon>Acanthomorphata</taxon>
        <taxon>Pelagiaria</taxon>
        <taxon>Scombriformes</taxon>
        <taxon>Scombridae</taxon>
        <taxon>Scomber</taxon>
    </lineage>
</organism>
<protein>
    <recommendedName>
        <fullName evidence="10">NAD(P)(+)--arginine ADP-ribosyltransferase</fullName>
        <ecNumber evidence="10">2.4.2.31</ecNumber>
    </recommendedName>
    <alternativeName>
        <fullName evidence="10">Mono(ADP-ribosyl)transferase</fullName>
    </alternativeName>
</protein>
<keyword evidence="12" id="KW-1133">Transmembrane helix</keyword>
<keyword evidence="5" id="KW-0732">Signal</keyword>
<evidence type="ECO:0000313" key="13">
    <source>
        <dbReference type="EMBL" id="CAK6973998.1"/>
    </source>
</evidence>
<evidence type="ECO:0000256" key="4">
    <source>
        <dbReference type="ARBA" id="ARBA00022695"/>
    </source>
</evidence>
<comment type="catalytic activity">
    <reaction evidence="9 10">
        <text>L-arginyl-[protein] + NAD(+) = N(omega)-(ADP-D-ribosyl)-L-arginyl-[protein] + nicotinamide + H(+)</text>
        <dbReference type="Rhea" id="RHEA:19149"/>
        <dbReference type="Rhea" id="RHEA-COMP:10532"/>
        <dbReference type="Rhea" id="RHEA-COMP:15087"/>
        <dbReference type="ChEBI" id="CHEBI:15378"/>
        <dbReference type="ChEBI" id="CHEBI:17154"/>
        <dbReference type="ChEBI" id="CHEBI:29965"/>
        <dbReference type="ChEBI" id="CHEBI:57540"/>
        <dbReference type="ChEBI" id="CHEBI:142554"/>
        <dbReference type="EC" id="2.4.2.31"/>
    </reaction>
</comment>
<reference evidence="13 14" key="1">
    <citation type="submission" date="2024-01" db="EMBL/GenBank/DDBJ databases">
        <authorList>
            <person name="Alioto T."/>
            <person name="Alioto T."/>
            <person name="Gomez Garrido J."/>
        </authorList>
    </citation>
    <scope>NUCLEOTIDE SEQUENCE [LARGE SCALE GENOMIC DNA]</scope>
</reference>